<proteinExistence type="predicted"/>
<evidence type="ECO:0000313" key="4">
    <source>
        <dbReference type="Proteomes" id="UP000315295"/>
    </source>
</evidence>
<dbReference type="GO" id="GO:0003676">
    <property type="term" value="F:nucleic acid binding"/>
    <property type="evidence" value="ECO:0007669"/>
    <property type="project" value="InterPro"/>
</dbReference>
<evidence type="ECO:0000313" key="3">
    <source>
        <dbReference type="EMBL" id="TQD99665.1"/>
    </source>
</evidence>
<name>A0A540MLI0_MALBA</name>
<organism evidence="3 4">
    <name type="scientific">Malus baccata</name>
    <name type="common">Siberian crab apple</name>
    <name type="synonym">Pyrus baccata</name>
    <dbReference type="NCBI Taxonomy" id="106549"/>
    <lineage>
        <taxon>Eukaryota</taxon>
        <taxon>Viridiplantae</taxon>
        <taxon>Streptophyta</taxon>
        <taxon>Embryophyta</taxon>
        <taxon>Tracheophyta</taxon>
        <taxon>Spermatophyta</taxon>
        <taxon>Magnoliopsida</taxon>
        <taxon>eudicotyledons</taxon>
        <taxon>Gunneridae</taxon>
        <taxon>Pentapetalae</taxon>
        <taxon>rosids</taxon>
        <taxon>fabids</taxon>
        <taxon>Rosales</taxon>
        <taxon>Rosaceae</taxon>
        <taxon>Amygdaloideae</taxon>
        <taxon>Maleae</taxon>
        <taxon>Malus</taxon>
    </lineage>
</organism>
<dbReference type="AlphaFoldDB" id="A0A540MLI0"/>
<evidence type="ECO:0000259" key="1">
    <source>
        <dbReference type="Pfam" id="PF13456"/>
    </source>
</evidence>
<dbReference type="EMBL" id="VIEB01000231">
    <property type="protein sequence ID" value="TQD99664.1"/>
    <property type="molecule type" value="Genomic_DNA"/>
</dbReference>
<evidence type="ECO:0000313" key="2">
    <source>
        <dbReference type="EMBL" id="TQD99664.1"/>
    </source>
</evidence>
<dbReference type="Gene3D" id="3.30.420.10">
    <property type="entry name" value="Ribonuclease H-like superfamily/Ribonuclease H"/>
    <property type="match status" value="1"/>
</dbReference>
<keyword evidence="4" id="KW-1185">Reference proteome</keyword>
<dbReference type="CDD" id="cd06222">
    <property type="entry name" value="RNase_H_like"/>
    <property type="match status" value="1"/>
</dbReference>
<dbReference type="InterPro" id="IPR036397">
    <property type="entry name" value="RNaseH_sf"/>
</dbReference>
<dbReference type="Pfam" id="PF13456">
    <property type="entry name" value="RVT_3"/>
    <property type="match status" value="1"/>
</dbReference>
<feature type="domain" description="RNase H type-1" evidence="1">
    <location>
        <begin position="5"/>
        <end position="84"/>
    </location>
</feature>
<reference evidence="3 4" key="1">
    <citation type="journal article" date="2019" name="G3 (Bethesda)">
        <title>Sequencing of a Wild Apple (Malus baccata) Genome Unravels the Differences Between Cultivated and Wild Apple Species Regarding Disease Resistance and Cold Tolerance.</title>
        <authorList>
            <person name="Chen X."/>
        </authorList>
    </citation>
    <scope>NUCLEOTIDE SEQUENCE [LARGE SCALE GENOMIC DNA]</scope>
    <source>
        <strain evidence="4">cv. Shandingzi</strain>
        <tissue evidence="3">Leaves</tissue>
    </source>
</reference>
<dbReference type="Proteomes" id="UP000315295">
    <property type="component" value="Unassembled WGS sequence"/>
</dbReference>
<dbReference type="STRING" id="106549.A0A540MLI0"/>
<dbReference type="SUPFAM" id="SSF53098">
    <property type="entry name" value="Ribonuclease H-like"/>
    <property type="match status" value="1"/>
</dbReference>
<comment type="caution">
    <text evidence="3">The sequence shown here is derived from an EMBL/GenBank/DDBJ whole genome shotgun (WGS) entry which is preliminary data.</text>
</comment>
<accession>A0A540MLI0</accession>
<sequence length="99" mass="10577">MIKANFDGAWSRENHESGSGVFFHTSSGSIIAGASKPYFSSSANQTEAKVALLTVRSANDNNFQGMAFESDSLELISCINGDFKKGDISCINGDFKKGD</sequence>
<protein>
    <recommendedName>
        <fullName evidence="1">RNase H type-1 domain-containing protein</fullName>
    </recommendedName>
</protein>
<dbReference type="PANTHER" id="PTHR47074">
    <property type="entry name" value="BNAC02G40300D PROTEIN"/>
    <property type="match status" value="1"/>
</dbReference>
<dbReference type="InterPro" id="IPR052929">
    <property type="entry name" value="RNase_H-like_EbsB-rel"/>
</dbReference>
<dbReference type="PANTHER" id="PTHR47074:SF79">
    <property type="entry name" value="PUTATIVE-RELATED"/>
    <property type="match status" value="1"/>
</dbReference>
<dbReference type="GO" id="GO:0004523">
    <property type="term" value="F:RNA-DNA hybrid ribonuclease activity"/>
    <property type="evidence" value="ECO:0007669"/>
    <property type="project" value="InterPro"/>
</dbReference>
<dbReference type="EMBL" id="VIEB01000231">
    <property type="protein sequence ID" value="TQD99665.1"/>
    <property type="molecule type" value="Genomic_DNA"/>
</dbReference>
<dbReference type="InterPro" id="IPR002156">
    <property type="entry name" value="RNaseH_domain"/>
</dbReference>
<gene>
    <name evidence="2" type="ORF">C1H46_014722</name>
    <name evidence="3" type="ORF">C1H46_014723</name>
</gene>
<dbReference type="InterPro" id="IPR012337">
    <property type="entry name" value="RNaseH-like_sf"/>
</dbReference>
<dbReference type="InterPro" id="IPR044730">
    <property type="entry name" value="RNase_H-like_dom_plant"/>
</dbReference>